<keyword evidence="2 4" id="KW-1184">Jasmonic acid signaling pathway</keyword>
<feature type="compositionally biased region" description="Pro residues" evidence="5">
    <location>
        <begin position="148"/>
        <end position="157"/>
    </location>
</feature>
<comment type="similarity">
    <text evidence="1 4">Belongs to the TIFY/JAZ family.</text>
</comment>
<name>A0A1D6Q421_MAIZE</name>
<dbReference type="EMBL" id="CM000780">
    <property type="protein sequence ID" value="AQK53303.1"/>
    <property type="molecule type" value="Genomic_DNA"/>
</dbReference>
<reference evidence="8" key="3">
    <citation type="submission" date="2019-07" db="EMBL/GenBank/DDBJ databases">
        <authorList>
            <person name="Seetharam A."/>
            <person name="Woodhouse M."/>
            <person name="Cannon E."/>
        </authorList>
    </citation>
    <scope>NUCLEOTIDE SEQUENCE [LARGE SCALE GENOMIC DNA]</scope>
    <source>
        <strain evidence="8">cv. B73</strain>
    </source>
</reference>
<comment type="subcellular location">
    <subcellularLocation>
        <location evidence="4">Nucleus</location>
    </subcellularLocation>
</comment>
<feature type="compositionally biased region" description="Basic and acidic residues" evidence="5">
    <location>
        <begin position="183"/>
        <end position="194"/>
    </location>
</feature>
<dbReference type="STRING" id="4577.A0A1D6Q421"/>
<organism evidence="7">
    <name type="scientific">Zea mays</name>
    <name type="common">Maize</name>
    <dbReference type="NCBI Taxonomy" id="4577"/>
    <lineage>
        <taxon>Eukaryota</taxon>
        <taxon>Viridiplantae</taxon>
        <taxon>Streptophyta</taxon>
        <taxon>Embryophyta</taxon>
        <taxon>Tracheophyta</taxon>
        <taxon>Spermatophyta</taxon>
        <taxon>Magnoliopsida</taxon>
        <taxon>Liliopsida</taxon>
        <taxon>Poales</taxon>
        <taxon>Poaceae</taxon>
        <taxon>PACMAD clade</taxon>
        <taxon>Panicoideae</taxon>
        <taxon>Andropogonodae</taxon>
        <taxon>Andropogoneae</taxon>
        <taxon>Tripsacinae</taxon>
        <taxon>Zea</taxon>
    </lineage>
</organism>
<evidence type="ECO:0000256" key="3">
    <source>
        <dbReference type="ARBA" id="ARBA00022843"/>
    </source>
</evidence>
<feature type="region of interest" description="Disordered" evidence="5">
    <location>
        <begin position="143"/>
        <end position="202"/>
    </location>
</feature>
<dbReference type="SMR" id="A0A1D6Q421"/>
<dbReference type="GO" id="GO:0031347">
    <property type="term" value="P:regulation of defense response"/>
    <property type="evidence" value="ECO:0000318"/>
    <property type="project" value="GO_Central"/>
</dbReference>
<evidence type="ECO:0000313" key="8">
    <source>
        <dbReference type="EnsemblPlants" id="Zm00001eb183630_P001"/>
    </source>
</evidence>
<reference evidence="7" key="2">
    <citation type="submission" date="2015-12" db="EMBL/GenBank/DDBJ databases">
        <title>Update maize B73 reference genome by single molecule sequencing technologies.</title>
        <authorList>
            <consortium name="Maize Genome Sequencing Project"/>
            <person name="Ware D."/>
        </authorList>
    </citation>
    <scope>NUCLEOTIDE SEQUENCE</scope>
    <source>
        <tissue evidence="7">Seedling</tissue>
    </source>
</reference>
<reference evidence="9" key="1">
    <citation type="journal article" date="2009" name="Science">
        <title>The B73 maize genome: complexity, diversity, and dynamics.</title>
        <authorList>
            <person name="Schnable P.S."/>
            <person name="Ware D."/>
            <person name="Fulton R.S."/>
            <person name="Stein J.C."/>
            <person name="Wei F."/>
            <person name="Pasternak S."/>
            <person name="Liang C."/>
            <person name="Zhang J."/>
            <person name="Fulton L."/>
            <person name="Graves T.A."/>
            <person name="Minx P."/>
            <person name="Reily A.D."/>
            <person name="Courtney L."/>
            <person name="Kruchowski S.S."/>
            <person name="Tomlinson C."/>
            <person name="Strong C."/>
            <person name="Delehaunty K."/>
            <person name="Fronick C."/>
            <person name="Courtney B."/>
            <person name="Rock S.M."/>
            <person name="Belter E."/>
            <person name="Du F."/>
            <person name="Kim K."/>
            <person name="Abbott R.M."/>
            <person name="Cotton M."/>
            <person name="Levy A."/>
            <person name="Marchetto P."/>
            <person name="Ochoa K."/>
            <person name="Jackson S.M."/>
            <person name="Gillam B."/>
            <person name="Chen W."/>
            <person name="Yan L."/>
            <person name="Higginbotham J."/>
            <person name="Cardenas M."/>
            <person name="Waligorski J."/>
            <person name="Applebaum E."/>
            <person name="Phelps L."/>
            <person name="Falcone J."/>
            <person name="Kanchi K."/>
            <person name="Thane T."/>
            <person name="Scimone A."/>
            <person name="Thane N."/>
            <person name="Henke J."/>
            <person name="Wang T."/>
            <person name="Ruppert J."/>
            <person name="Shah N."/>
            <person name="Rotter K."/>
            <person name="Hodges J."/>
            <person name="Ingenthron E."/>
            <person name="Cordes M."/>
            <person name="Kohlberg S."/>
            <person name="Sgro J."/>
            <person name="Delgado B."/>
            <person name="Mead K."/>
            <person name="Chinwalla A."/>
            <person name="Leonard S."/>
            <person name="Crouse K."/>
            <person name="Collura K."/>
            <person name="Kudrna D."/>
            <person name="Currie J."/>
            <person name="He R."/>
            <person name="Angelova A."/>
            <person name="Rajasekar S."/>
            <person name="Mueller T."/>
            <person name="Lomeli R."/>
            <person name="Scara G."/>
            <person name="Ko A."/>
            <person name="Delaney K."/>
            <person name="Wissotski M."/>
            <person name="Lopez G."/>
            <person name="Campos D."/>
            <person name="Braidotti M."/>
            <person name="Ashley E."/>
            <person name="Golser W."/>
            <person name="Kim H."/>
            <person name="Lee S."/>
            <person name="Lin J."/>
            <person name="Dujmic Z."/>
            <person name="Kim W."/>
            <person name="Talag J."/>
            <person name="Zuccolo A."/>
            <person name="Fan C."/>
            <person name="Sebastian A."/>
            <person name="Kramer M."/>
            <person name="Spiegel L."/>
            <person name="Nascimento L."/>
            <person name="Zutavern T."/>
            <person name="Miller B."/>
            <person name="Ambroise C."/>
            <person name="Muller S."/>
            <person name="Spooner W."/>
            <person name="Narechania A."/>
            <person name="Ren L."/>
            <person name="Wei S."/>
            <person name="Kumari S."/>
            <person name="Faga B."/>
            <person name="Levy M.J."/>
            <person name="McMahan L."/>
            <person name="Van Buren P."/>
            <person name="Vaughn M.W."/>
            <person name="Ying K."/>
            <person name="Yeh C.-T."/>
            <person name="Emrich S.J."/>
            <person name="Jia Y."/>
            <person name="Kalyanaraman A."/>
            <person name="Hsia A.-P."/>
            <person name="Barbazuk W.B."/>
            <person name="Baucom R.S."/>
            <person name="Brutnell T.P."/>
            <person name="Carpita N.C."/>
            <person name="Chaparro C."/>
            <person name="Chia J.-M."/>
            <person name="Deragon J.-M."/>
            <person name="Estill J.C."/>
            <person name="Fu Y."/>
            <person name="Jeddeloh J.A."/>
            <person name="Han Y."/>
            <person name="Lee H."/>
            <person name="Li P."/>
            <person name="Lisch D.R."/>
            <person name="Liu S."/>
            <person name="Liu Z."/>
            <person name="Nagel D.H."/>
            <person name="McCann M.C."/>
            <person name="SanMiguel P."/>
            <person name="Myers A.M."/>
            <person name="Nettleton D."/>
            <person name="Nguyen J."/>
            <person name="Penning B.W."/>
            <person name="Ponnala L."/>
            <person name="Schneider K.L."/>
            <person name="Schwartz D.C."/>
            <person name="Sharma A."/>
            <person name="Soderlund C."/>
            <person name="Springer N.M."/>
            <person name="Sun Q."/>
            <person name="Wang H."/>
            <person name="Waterman M."/>
            <person name="Westerman R."/>
            <person name="Wolfgruber T.K."/>
            <person name="Yang L."/>
            <person name="Yu Y."/>
            <person name="Zhang L."/>
            <person name="Zhou S."/>
            <person name="Zhu Q."/>
            <person name="Bennetzen J.L."/>
            <person name="Dawe R.K."/>
            <person name="Jiang J."/>
            <person name="Jiang N."/>
            <person name="Presting G.G."/>
            <person name="Wessler S.R."/>
            <person name="Aluru S."/>
            <person name="Martienssen R.A."/>
            <person name="Clifton S.W."/>
            <person name="McCombie W.R."/>
            <person name="Wing R.A."/>
            <person name="Wilson R.K."/>
        </authorList>
    </citation>
    <scope>NUCLEOTIDE SEQUENCE [LARGE SCALE GENOMIC DNA]</scope>
    <source>
        <strain evidence="9">cv. B73</strain>
    </source>
</reference>
<dbReference type="Gramene" id="Zm00001eb183630_T001">
    <property type="protein sequence ID" value="Zm00001eb183630_P001"/>
    <property type="gene ID" value="Zm00001eb183630"/>
</dbReference>
<dbReference type="Proteomes" id="UP000007305">
    <property type="component" value="Chromosome 4"/>
</dbReference>
<dbReference type="InterPro" id="IPR040390">
    <property type="entry name" value="TIFY/JAZ"/>
</dbReference>
<accession>A0A1D6Q421</accession>
<dbReference type="EnsemblPlants" id="Zm00001eb183630_T001">
    <property type="protein sequence ID" value="Zm00001eb183630_P001"/>
    <property type="gene ID" value="Zm00001eb183630"/>
</dbReference>
<reference evidence="8" key="4">
    <citation type="submission" date="2021-05" db="UniProtKB">
        <authorList>
            <consortium name="EnsemblPlants"/>
        </authorList>
    </citation>
    <scope>IDENTIFICATION</scope>
    <source>
        <strain evidence="8">cv. B73</strain>
    </source>
</reference>
<dbReference type="PROSITE" id="PS51320">
    <property type="entry name" value="TIFY"/>
    <property type="match status" value="1"/>
</dbReference>
<keyword evidence="4" id="KW-0539">Nucleus</keyword>
<dbReference type="Pfam" id="PF09425">
    <property type="entry name" value="Jas_motif"/>
    <property type="match status" value="1"/>
</dbReference>
<evidence type="ECO:0000256" key="5">
    <source>
        <dbReference type="SAM" id="MobiDB-lite"/>
    </source>
</evidence>
<dbReference type="PANTHER" id="PTHR33077">
    <property type="entry name" value="PROTEIN TIFY 4A-RELATED-RELATED"/>
    <property type="match status" value="1"/>
</dbReference>
<dbReference type="AlphaFoldDB" id="A0A1D6Q421"/>
<comment type="function">
    <text evidence="4">Repressor of jasmonate responses.</text>
</comment>
<gene>
    <name evidence="7" type="ORF">ZEAMMB73_Zm00001d050952</name>
</gene>
<sequence length="202" mass="22190">MVVVFEDFPTEKAAEVMRLATGDDLPIARKASLQRFLAKRKDRLVQRAPYARPSYPTEEPEKKTVKPASALASWLGLGSTEADRLTIALFCGSAHPRQVGPSSSVRFLLQLTRRTAPAAPLPSFLPCSLPGLPRCLPQIVRDLGPPSRYSPPQPPSPGNLRLTLSSSTPSRHCRWCRQMPQGRGRDADGDDLRRRGTGARRG</sequence>
<evidence type="ECO:0000259" key="6">
    <source>
        <dbReference type="PROSITE" id="PS51320"/>
    </source>
</evidence>
<dbReference type="GO" id="GO:0005634">
    <property type="term" value="C:nucleus"/>
    <property type="evidence" value="ECO:0000318"/>
    <property type="project" value="GO_Central"/>
</dbReference>
<dbReference type="InterPro" id="IPR018467">
    <property type="entry name" value="CCT_CS"/>
</dbReference>
<evidence type="ECO:0000256" key="1">
    <source>
        <dbReference type="ARBA" id="ARBA00008614"/>
    </source>
</evidence>
<comment type="domain">
    <text evidence="4">The jas domain is required for interaction with COI1.</text>
</comment>
<evidence type="ECO:0000256" key="4">
    <source>
        <dbReference type="RuleBase" id="RU369065"/>
    </source>
</evidence>
<proteinExistence type="inferred from homology"/>
<evidence type="ECO:0000313" key="7">
    <source>
        <dbReference type="EMBL" id="AQK53303.1"/>
    </source>
</evidence>
<keyword evidence="3" id="KW-0832">Ubl conjugation</keyword>
<feature type="compositionally biased region" description="Low complexity" evidence="5">
    <location>
        <begin position="160"/>
        <end position="170"/>
    </location>
</feature>
<protein>
    <recommendedName>
        <fullName evidence="4">Protein TIFY</fullName>
    </recommendedName>
    <alternativeName>
        <fullName evidence="4">Jasmonate ZIM domain-containing protein</fullName>
    </alternativeName>
</protein>
<dbReference type="InterPro" id="IPR010399">
    <property type="entry name" value="Tify_dom"/>
</dbReference>
<evidence type="ECO:0000256" key="2">
    <source>
        <dbReference type="ARBA" id="ARBA00022819"/>
    </source>
</evidence>
<dbReference type="GO" id="GO:2000022">
    <property type="term" value="P:regulation of jasmonic acid mediated signaling pathway"/>
    <property type="evidence" value="ECO:0000318"/>
    <property type="project" value="GO_Central"/>
</dbReference>
<keyword evidence="9" id="KW-1185">Reference proteome</keyword>
<evidence type="ECO:0000313" key="9">
    <source>
        <dbReference type="Proteomes" id="UP000007305"/>
    </source>
</evidence>
<feature type="domain" description="Tify" evidence="6">
    <location>
        <begin position="1"/>
        <end position="22"/>
    </location>
</feature>
<dbReference type="GO" id="GO:0009611">
    <property type="term" value="P:response to wounding"/>
    <property type="evidence" value="ECO:0000318"/>
    <property type="project" value="GO_Central"/>
</dbReference>
<dbReference type="PANTHER" id="PTHR33077:SF143">
    <property type="entry name" value="PROTEIN TIFY"/>
    <property type="match status" value="1"/>
</dbReference>